<dbReference type="AlphaFoldDB" id="A0A225WJ04"/>
<dbReference type="EMBL" id="NBNE01000711">
    <property type="protein sequence ID" value="OWZ17686.1"/>
    <property type="molecule type" value="Genomic_DNA"/>
</dbReference>
<reference evidence="4" key="1">
    <citation type="submission" date="2017-03" db="EMBL/GenBank/DDBJ databases">
        <title>Phytopthora megakarya and P. palmivora, two closely related causual agents of cacao black pod achieved similar genome size and gene model numbers by different mechanisms.</title>
        <authorList>
            <person name="Ali S."/>
            <person name="Shao J."/>
            <person name="Larry D.J."/>
            <person name="Kronmiller B."/>
            <person name="Shen D."/>
            <person name="Strem M.D."/>
            <person name="Melnick R.L."/>
            <person name="Guiltinan M.J."/>
            <person name="Tyler B.M."/>
            <person name="Meinhardt L.W."/>
            <person name="Bailey B.A."/>
        </authorList>
    </citation>
    <scope>NUCLEOTIDE SEQUENCE [LARGE SCALE GENOMIC DNA]</scope>
    <source>
        <strain evidence="4">zdho120</strain>
    </source>
</reference>
<dbReference type="GO" id="GO:0003676">
    <property type="term" value="F:nucleic acid binding"/>
    <property type="evidence" value="ECO:0007669"/>
    <property type="project" value="InterPro"/>
</dbReference>
<feature type="region of interest" description="Disordered" evidence="1">
    <location>
        <begin position="1"/>
        <end position="22"/>
    </location>
</feature>
<gene>
    <name evidence="3" type="ORF">PHMEG_0008341</name>
</gene>
<dbReference type="OrthoDB" id="106984at2759"/>
<dbReference type="Proteomes" id="UP000198211">
    <property type="component" value="Unassembled WGS sequence"/>
</dbReference>
<evidence type="ECO:0000313" key="3">
    <source>
        <dbReference type="EMBL" id="OWZ17686.1"/>
    </source>
</evidence>
<evidence type="ECO:0000256" key="1">
    <source>
        <dbReference type="SAM" id="MobiDB-lite"/>
    </source>
</evidence>
<protein>
    <recommendedName>
        <fullName evidence="2">Tc1-like transposase DDE domain-containing protein</fullName>
    </recommendedName>
</protein>
<accession>A0A225WJ04</accession>
<feature type="domain" description="Tc1-like transposase DDE" evidence="2">
    <location>
        <begin position="110"/>
        <end position="244"/>
    </location>
</feature>
<dbReference type="Pfam" id="PF13358">
    <property type="entry name" value="DDE_3"/>
    <property type="match status" value="1"/>
</dbReference>
<keyword evidence="4" id="KW-1185">Reference proteome</keyword>
<comment type="caution">
    <text evidence="3">The sequence shown here is derived from an EMBL/GenBank/DDBJ whole genome shotgun (WGS) entry which is preliminary data.</text>
</comment>
<dbReference type="STRING" id="4795.A0A225WJ04"/>
<dbReference type="Gene3D" id="3.30.420.10">
    <property type="entry name" value="Ribonuclease H-like superfamily/Ribonuclease H"/>
    <property type="match status" value="1"/>
</dbReference>
<organism evidence="3 4">
    <name type="scientific">Phytophthora megakarya</name>
    <dbReference type="NCBI Taxonomy" id="4795"/>
    <lineage>
        <taxon>Eukaryota</taxon>
        <taxon>Sar</taxon>
        <taxon>Stramenopiles</taxon>
        <taxon>Oomycota</taxon>
        <taxon>Peronosporomycetes</taxon>
        <taxon>Peronosporales</taxon>
        <taxon>Peronosporaceae</taxon>
        <taxon>Phytophthora</taxon>
    </lineage>
</organism>
<sequence>MSGKESLPPKRKHSRLNRRAQPARPRCHFSICLGRQRCPQLPLCKLSPAERRRVLDDHRAGRPDWLTVAVNNGISRATAYRIIESGRVEDLPRGGARQELTKVTHKALNLYCKRGRGRAKKGERPTLSMPPSKGANLQVQCAVNSVMGVVLYRLQRGSIKMQQNAAFIDDIYRTVKVSPVFQQNYQGKKIVVDLDNAPSHRQTEQRVSPDDDLILLRLAPYSPMCNPIEGCFSVLKSHIKNNLTVHREEICNRDNMTDFDGNVLTIKERTMRFLERAALNSIQYIIPTVVLKMELHARDSVNTAEVMQDILR</sequence>
<name>A0A225WJ04_9STRA</name>
<dbReference type="InterPro" id="IPR038717">
    <property type="entry name" value="Tc1-like_DDE_dom"/>
</dbReference>
<dbReference type="InterPro" id="IPR036397">
    <property type="entry name" value="RNaseH_sf"/>
</dbReference>
<feature type="compositionally biased region" description="Basic residues" evidence="1">
    <location>
        <begin position="9"/>
        <end position="18"/>
    </location>
</feature>
<evidence type="ECO:0000259" key="2">
    <source>
        <dbReference type="Pfam" id="PF13358"/>
    </source>
</evidence>
<evidence type="ECO:0000313" key="4">
    <source>
        <dbReference type="Proteomes" id="UP000198211"/>
    </source>
</evidence>
<proteinExistence type="predicted"/>